<dbReference type="PANTHER" id="PTHR35936:SF19">
    <property type="entry name" value="AMINO-ACID-BINDING PROTEIN YXEM-RELATED"/>
    <property type="match status" value="1"/>
</dbReference>
<dbReference type="SUPFAM" id="SSF53850">
    <property type="entry name" value="Periplasmic binding protein-like II"/>
    <property type="match status" value="1"/>
</dbReference>
<sequence length="268" mass="28911">MSYRTETDVSRRTYLKLTGGAGAVGLSGVAGCLGESGGGDTTITPGTAPGFPPFEMQQEGELVGFDIDLLEAVVEETEYEIDEWATFDFDGLIPALTQNEEIDVIAAAMTITEDRQETIAFSDPYWESDQAILVREGGDFQPSGWADFEGVRVGAQSGTTGADQVESNLVDEEIISADDFSTYDSYVLAVEDLANENIDAVVVDNPVAETFAAERAVTIAFIEETGERFGFGLRQGESELQSALNDGLATVRDDGTYQEITNTWFGQE</sequence>
<dbReference type="EMBL" id="JBHTBL010000011">
    <property type="protein sequence ID" value="MFC7325505.1"/>
    <property type="molecule type" value="Genomic_DNA"/>
</dbReference>
<dbReference type="InterPro" id="IPR001638">
    <property type="entry name" value="Solute-binding_3/MltF_N"/>
</dbReference>
<evidence type="ECO:0000313" key="5">
    <source>
        <dbReference type="Proteomes" id="UP001596545"/>
    </source>
</evidence>
<accession>A0ABD6ANE3</accession>
<feature type="domain" description="Solute-binding protein family 3/N-terminal" evidence="2">
    <location>
        <begin position="42"/>
        <end position="268"/>
    </location>
</feature>
<comment type="caution">
    <text evidence="4">The sequence shown here is derived from an EMBL/GenBank/DDBJ whole genome shotgun (WGS) entry which is preliminary data.</text>
</comment>
<reference evidence="4 5" key="1">
    <citation type="journal article" date="2019" name="Int. J. Syst. Evol. Microbiol.">
        <title>The Global Catalogue of Microorganisms (GCM) 10K type strain sequencing project: providing services to taxonomists for standard genome sequencing and annotation.</title>
        <authorList>
            <consortium name="The Broad Institute Genomics Platform"/>
            <consortium name="The Broad Institute Genome Sequencing Center for Infectious Disease"/>
            <person name="Wu L."/>
            <person name="Ma J."/>
        </authorList>
    </citation>
    <scope>NUCLEOTIDE SEQUENCE [LARGE SCALE GENOMIC DNA]</scope>
    <source>
        <strain evidence="4 5">CGMCC 1.12554</strain>
    </source>
</reference>
<dbReference type="RefSeq" id="WP_256408232.1">
    <property type="nucleotide sequence ID" value="NZ_JANHDN010000002.1"/>
</dbReference>
<evidence type="ECO:0000259" key="3">
    <source>
        <dbReference type="SMART" id="SM00079"/>
    </source>
</evidence>
<dbReference type="Proteomes" id="UP001596545">
    <property type="component" value="Unassembled WGS sequence"/>
</dbReference>
<dbReference type="SMART" id="SM00062">
    <property type="entry name" value="PBPb"/>
    <property type="match status" value="1"/>
</dbReference>
<dbReference type="Pfam" id="PF00497">
    <property type="entry name" value="SBP_bac_3"/>
    <property type="match status" value="1"/>
</dbReference>
<feature type="domain" description="Ionotropic glutamate receptor C-terminal" evidence="3">
    <location>
        <begin position="42"/>
        <end position="267"/>
    </location>
</feature>
<dbReference type="Gene3D" id="3.40.190.10">
    <property type="entry name" value="Periplasmic binding protein-like II"/>
    <property type="match status" value="2"/>
</dbReference>
<evidence type="ECO:0000313" key="4">
    <source>
        <dbReference type="EMBL" id="MFC7325505.1"/>
    </source>
</evidence>
<organism evidence="4 5">
    <name type="scientific">Halorubrum rutilum</name>
    <dbReference type="NCBI Taxonomy" id="1364933"/>
    <lineage>
        <taxon>Archaea</taxon>
        <taxon>Methanobacteriati</taxon>
        <taxon>Methanobacteriota</taxon>
        <taxon>Stenosarchaea group</taxon>
        <taxon>Halobacteria</taxon>
        <taxon>Halobacteriales</taxon>
        <taxon>Haloferacaceae</taxon>
        <taxon>Halorubrum</taxon>
    </lineage>
</organism>
<evidence type="ECO:0000256" key="1">
    <source>
        <dbReference type="ARBA" id="ARBA00022729"/>
    </source>
</evidence>
<dbReference type="PROSITE" id="PS51257">
    <property type="entry name" value="PROKAR_LIPOPROTEIN"/>
    <property type="match status" value="1"/>
</dbReference>
<evidence type="ECO:0000259" key="2">
    <source>
        <dbReference type="SMART" id="SM00062"/>
    </source>
</evidence>
<dbReference type="SMART" id="SM00079">
    <property type="entry name" value="PBPe"/>
    <property type="match status" value="1"/>
</dbReference>
<gene>
    <name evidence="4" type="ORF">ACFQMF_13045</name>
</gene>
<keyword evidence="5" id="KW-1185">Reference proteome</keyword>
<dbReference type="AlphaFoldDB" id="A0ABD6ANE3"/>
<dbReference type="CDD" id="cd13624">
    <property type="entry name" value="PBP2_Arg_Lys_His"/>
    <property type="match status" value="1"/>
</dbReference>
<keyword evidence="1" id="KW-0732">Signal</keyword>
<name>A0ABD6ANE3_9EURY</name>
<dbReference type="InterPro" id="IPR001320">
    <property type="entry name" value="Iontro_rcpt_C"/>
</dbReference>
<protein>
    <submittedName>
        <fullName evidence="4">Basic amino acid ABC transporter substrate-binding protein</fullName>
    </submittedName>
</protein>
<proteinExistence type="predicted"/>
<dbReference type="PANTHER" id="PTHR35936">
    <property type="entry name" value="MEMBRANE-BOUND LYTIC MUREIN TRANSGLYCOSYLASE F"/>
    <property type="match status" value="1"/>
</dbReference>